<dbReference type="EMBL" id="JACNJD010000138">
    <property type="protein sequence ID" value="MBC8176480.1"/>
    <property type="molecule type" value="Genomic_DNA"/>
</dbReference>
<dbReference type="AlphaFoldDB" id="A0A8J6T264"/>
<evidence type="ECO:0000313" key="1">
    <source>
        <dbReference type="EMBL" id="MBC8176480.1"/>
    </source>
</evidence>
<protein>
    <submittedName>
        <fullName evidence="1">Uncharacterized protein</fullName>
    </submittedName>
</protein>
<organism evidence="1 2">
    <name type="scientific">Candidatus Desulfacyla euxinica</name>
    <dbReference type="NCBI Taxonomy" id="2841693"/>
    <lineage>
        <taxon>Bacteria</taxon>
        <taxon>Deltaproteobacteria</taxon>
        <taxon>Candidatus Desulfacyla</taxon>
    </lineage>
</organism>
<comment type="caution">
    <text evidence="1">The sequence shown here is derived from an EMBL/GenBank/DDBJ whole genome shotgun (WGS) entry which is preliminary data.</text>
</comment>
<reference evidence="1 2" key="1">
    <citation type="submission" date="2020-08" db="EMBL/GenBank/DDBJ databases">
        <title>Bridging the membrane lipid divide: bacteria of the FCB group superphylum have the potential to synthesize archaeal ether lipids.</title>
        <authorList>
            <person name="Villanueva L."/>
            <person name="Von Meijenfeldt F.A.B."/>
            <person name="Westbye A.B."/>
            <person name="Yadav S."/>
            <person name="Hopmans E.C."/>
            <person name="Dutilh B.E."/>
            <person name="Sinninghe Damste J.S."/>
        </authorList>
    </citation>
    <scope>NUCLEOTIDE SEQUENCE [LARGE SCALE GENOMIC DNA]</scope>
    <source>
        <strain evidence="1">NIOZ-UU27</strain>
    </source>
</reference>
<proteinExistence type="predicted"/>
<sequence>METNRVVYFEPYPFSVGQRLNIKGGPRKGDWEVIGISDKKIKLRCPVSLREFEWSRFCYFTEERSGVEWPKKD</sequence>
<dbReference type="Proteomes" id="UP000650524">
    <property type="component" value="Unassembled WGS sequence"/>
</dbReference>
<name>A0A8J6T264_9DELT</name>
<accession>A0A8J6T264</accession>
<evidence type="ECO:0000313" key="2">
    <source>
        <dbReference type="Proteomes" id="UP000650524"/>
    </source>
</evidence>
<gene>
    <name evidence="1" type="ORF">H8E19_03670</name>
</gene>